<name>A0ABN2UN28_9ACTN</name>
<comment type="caution">
    <text evidence="2">The sequence shown here is derived from an EMBL/GenBank/DDBJ whole genome shotgun (WGS) entry which is preliminary data.</text>
</comment>
<evidence type="ECO:0000313" key="3">
    <source>
        <dbReference type="Proteomes" id="UP001500751"/>
    </source>
</evidence>
<organism evidence="2 3">
    <name type="scientific">Catenulispora yoronensis</name>
    <dbReference type="NCBI Taxonomy" id="450799"/>
    <lineage>
        <taxon>Bacteria</taxon>
        <taxon>Bacillati</taxon>
        <taxon>Actinomycetota</taxon>
        <taxon>Actinomycetes</taxon>
        <taxon>Catenulisporales</taxon>
        <taxon>Catenulisporaceae</taxon>
        <taxon>Catenulispora</taxon>
    </lineage>
</organism>
<reference evidence="2 3" key="1">
    <citation type="journal article" date="2019" name="Int. J. Syst. Evol. Microbiol.">
        <title>The Global Catalogue of Microorganisms (GCM) 10K type strain sequencing project: providing services to taxonomists for standard genome sequencing and annotation.</title>
        <authorList>
            <consortium name="The Broad Institute Genomics Platform"/>
            <consortium name="The Broad Institute Genome Sequencing Center for Infectious Disease"/>
            <person name="Wu L."/>
            <person name="Ma J."/>
        </authorList>
    </citation>
    <scope>NUCLEOTIDE SEQUENCE [LARGE SCALE GENOMIC DNA]</scope>
    <source>
        <strain evidence="2 3">JCM 16014</strain>
    </source>
</reference>
<dbReference type="RefSeq" id="WP_344667888.1">
    <property type="nucleotide sequence ID" value="NZ_BAAAQN010000029.1"/>
</dbReference>
<evidence type="ECO:0000259" key="1">
    <source>
        <dbReference type="Pfam" id="PF14024"/>
    </source>
</evidence>
<protein>
    <recommendedName>
        <fullName evidence="1">DUF4240 domain-containing protein</fullName>
    </recommendedName>
</protein>
<gene>
    <name evidence="2" type="ORF">GCM10009839_47940</name>
</gene>
<dbReference type="Pfam" id="PF14024">
    <property type="entry name" value="DUF4240"/>
    <property type="match status" value="1"/>
</dbReference>
<evidence type="ECO:0000313" key="2">
    <source>
        <dbReference type="EMBL" id="GAA2040248.1"/>
    </source>
</evidence>
<proteinExistence type="predicted"/>
<dbReference type="Proteomes" id="UP001500751">
    <property type="component" value="Unassembled WGS sequence"/>
</dbReference>
<accession>A0ABN2UN28</accession>
<dbReference type="EMBL" id="BAAAQN010000029">
    <property type="protein sequence ID" value="GAA2040248.1"/>
    <property type="molecule type" value="Genomic_DNA"/>
</dbReference>
<dbReference type="InterPro" id="IPR025334">
    <property type="entry name" value="DUF4240"/>
</dbReference>
<keyword evidence="3" id="KW-1185">Reference proteome</keyword>
<feature type="domain" description="DUF4240" evidence="1">
    <location>
        <begin position="71"/>
        <end position="143"/>
    </location>
</feature>
<sequence>MTTAAAPEHRIPTADEENRLWALVEEAWSEADDTVHAARRALITRPLIDTDQSSSDDKEGRRLMLVVDAAADAFIDTLTGLCVDLSSADLTDLDRVVERKLHDLDRADLHAVTDGSDDGFLYARAFILAVGRDYYSAVAANPRLAVIDCDLEAMSYLFAHVHNRKFGSYPETGSGISRETCANAAGWASS</sequence>